<dbReference type="OrthoDB" id="9792687at2"/>
<dbReference type="InterPro" id="IPR013610">
    <property type="entry name" value="ArdC_N"/>
</dbReference>
<dbReference type="EMBL" id="CP001293">
    <property type="protein sequence ID" value="ACK74069.1"/>
    <property type="molecule type" value="Genomic_DNA"/>
</dbReference>
<keyword evidence="3" id="KW-0614">Plasmid</keyword>
<geneLocation type="plasmid" evidence="3 4">
    <name>pP742402</name>
</geneLocation>
<dbReference type="AlphaFoldDB" id="B7KMP7"/>
<evidence type="ECO:0000259" key="1">
    <source>
        <dbReference type="Pfam" id="PF08401"/>
    </source>
</evidence>
<sequence length="297" mass="33936">MVTATATDKNQLITDKLITLIEKGVKPWSKPWYASPFQNCITNHIYRGINPILCQIDLVINNWEYPFFLTFQQAKELNWLIKKGSKATWIKWGGTYAKEVEDPETKETKKEYKNSFRWFSVFNIACVDDSKSVHKITEYLKPLTGVKPNNFNPILQVDNFINTLEIKTVFGGPVACYIPFSDTIKLPNRSDFISTEGFYSTYLHEIVHSTGHHSRCARPLNNKKGSSDYAFEELIADLGSAFLCNHFAINYSLESHASYLDSWLSVLRSDKTAFLKAAQKANQAFNYLIGDTVVDEQ</sequence>
<organism evidence="3 4">
    <name type="scientific">Gloeothece citriformis (strain PCC 7424)</name>
    <name type="common">Cyanothece sp. (strain PCC 7424)</name>
    <dbReference type="NCBI Taxonomy" id="65393"/>
    <lineage>
        <taxon>Bacteria</taxon>
        <taxon>Bacillati</taxon>
        <taxon>Cyanobacteriota</taxon>
        <taxon>Cyanophyceae</taxon>
        <taxon>Oscillatoriophycideae</taxon>
        <taxon>Chroococcales</taxon>
        <taxon>Aphanothecaceae</taxon>
        <taxon>Gloeothece</taxon>
        <taxon>Gloeothece citriformis</taxon>
    </lineage>
</organism>
<dbReference type="PIRSF" id="PIRSF037112">
    <property type="entry name" value="Antirestriction_ArdC"/>
    <property type="match status" value="1"/>
</dbReference>
<protein>
    <recommendedName>
        <fullName evidence="5">Antirestriction protein</fullName>
    </recommendedName>
</protein>
<evidence type="ECO:0000313" key="3">
    <source>
        <dbReference type="EMBL" id="ACK74069.1"/>
    </source>
</evidence>
<evidence type="ECO:0000313" key="4">
    <source>
        <dbReference type="Proteomes" id="UP000002384"/>
    </source>
</evidence>
<dbReference type="GO" id="GO:0003697">
    <property type="term" value="F:single-stranded DNA binding"/>
    <property type="evidence" value="ECO:0007669"/>
    <property type="project" value="InterPro"/>
</dbReference>
<evidence type="ECO:0008006" key="5">
    <source>
        <dbReference type="Google" id="ProtNLM"/>
    </source>
</evidence>
<feature type="domain" description="Polyvalent protein metallopeptidase" evidence="2">
    <location>
        <begin position="156"/>
        <end position="279"/>
    </location>
</feature>
<gene>
    <name evidence="3" type="ordered locus">PCC7424_5500</name>
</gene>
<dbReference type="InterPro" id="IPR017113">
    <property type="entry name" value="Antirestriction_ArdC"/>
</dbReference>
<accession>B7KMP7</accession>
<dbReference type="KEGG" id="cyc:PCC7424_5500"/>
<reference evidence="4" key="1">
    <citation type="journal article" date="2011" name="MBio">
        <title>Novel metabolic attributes of the genus Cyanothece, comprising a group of unicellular nitrogen-fixing Cyanobacteria.</title>
        <authorList>
            <person name="Bandyopadhyay A."/>
            <person name="Elvitigala T."/>
            <person name="Welsh E."/>
            <person name="Stockel J."/>
            <person name="Liberton M."/>
            <person name="Min H."/>
            <person name="Sherman L.A."/>
            <person name="Pakrasi H.B."/>
        </authorList>
    </citation>
    <scope>NUCLEOTIDE SEQUENCE [LARGE SCALE GENOMIC DNA]</scope>
    <source>
        <strain evidence="4">PCC 7424</strain>
        <plasmid evidence="4">pP742402</plasmid>
    </source>
</reference>
<dbReference type="Pfam" id="PF18818">
    <property type="entry name" value="MPTase-PolyVal"/>
    <property type="match status" value="1"/>
</dbReference>
<name>B7KMP7_GLOC7</name>
<keyword evidence="4" id="KW-1185">Reference proteome</keyword>
<dbReference type="Proteomes" id="UP000002384">
    <property type="component" value="Plasmid pP742402"/>
</dbReference>
<proteinExistence type="predicted"/>
<dbReference type="HOGENOM" id="CLU_041111_0_0_3"/>
<evidence type="ECO:0000259" key="2">
    <source>
        <dbReference type="Pfam" id="PF18818"/>
    </source>
</evidence>
<dbReference type="Pfam" id="PF08401">
    <property type="entry name" value="ArdcN"/>
    <property type="match status" value="1"/>
</dbReference>
<feature type="domain" description="N-terminal" evidence="1">
    <location>
        <begin position="10"/>
        <end position="122"/>
    </location>
</feature>
<dbReference type="RefSeq" id="WP_012599576.1">
    <property type="nucleotide sequence ID" value="NC_011737.1"/>
</dbReference>
<dbReference type="InterPro" id="IPR041459">
    <property type="entry name" value="MPTase-PolyVal"/>
</dbReference>